<evidence type="ECO:0000256" key="4">
    <source>
        <dbReference type="ARBA" id="ARBA00022448"/>
    </source>
</evidence>
<evidence type="ECO:0000256" key="9">
    <source>
        <dbReference type="ARBA" id="ARBA00022989"/>
    </source>
</evidence>
<comment type="function">
    <text evidence="13">Component of the ubiquinol-cytochrome c oxidoreductase, a multisubunit transmembrane complex that is part of the mitochondrial electron transport chain which drives oxidative phosphorylation. The complex plays an important role in the uptake of multiple carbon sources present in different host niches.</text>
</comment>
<dbReference type="GO" id="GO:0045275">
    <property type="term" value="C:respiratory chain complex III"/>
    <property type="evidence" value="ECO:0007669"/>
    <property type="project" value="UniProtKB-UniRule"/>
</dbReference>
<reference evidence="14 15" key="2">
    <citation type="submission" date="2018-10" db="EMBL/GenBank/DDBJ databases">
        <authorList>
            <consortium name="Pathogen Informatics"/>
        </authorList>
    </citation>
    <scope>NUCLEOTIDE SEQUENCE [LARGE SCALE GENOMIC DNA]</scope>
</reference>
<dbReference type="PANTHER" id="PTHR12119">
    <property type="entry name" value="UBIQUINOL-CYTOCHROME C REDUCTASE COMPLEX UBIQUINONE-BINDING PROTEIN QP-C"/>
    <property type="match status" value="1"/>
</dbReference>
<keyword evidence="10 13" id="KW-0496">Mitochondrion</keyword>
<protein>
    <recommendedName>
        <fullName evidence="3 13">Cytochrome b-c1 complex subunit 8</fullName>
    </recommendedName>
    <alternativeName>
        <fullName evidence="13">Complex III subunit 8</fullName>
    </alternativeName>
</protein>
<evidence type="ECO:0000313" key="14">
    <source>
        <dbReference type="EMBL" id="VDD88512.1"/>
    </source>
</evidence>
<organism evidence="16">
    <name type="scientific">Enterobius vermicularis</name>
    <name type="common">Human pinworm</name>
    <dbReference type="NCBI Taxonomy" id="51028"/>
    <lineage>
        <taxon>Eukaryota</taxon>
        <taxon>Metazoa</taxon>
        <taxon>Ecdysozoa</taxon>
        <taxon>Nematoda</taxon>
        <taxon>Chromadorea</taxon>
        <taxon>Rhabditida</taxon>
        <taxon>Spirurina</taxon>
        <taxon>Oxyuridomorpha</taxon>
        <taxon>Oxyuroidea</taxon>
        <taxon>Oxyuridae</taxon>
        <taxon>Enterobius</taxon>
    </lineage>
</organism>
<sequence length="114" mass="13993">MKGFEERQFGAVWKGLERVLTYCERLFKAFRDWSLKHILSLNVYGEYRFALAPNEQKVWKNFLNESVFKVAKFYLREYWFVIPLFGSFYPLKKWAEKKNESIYRKKPEKFINDE</sequence>
<name>A0A0N4V1V0_ENTVE</name>
<dbReference type="GO" id="GO:0006122">
    <property type="term" value="P:mitochondrial electron transport, ubiquinol to cytochrome c"/>
    <property type="evidence" value="ECO:0007669"/>
    <property type="project" value="UniProtKB-UniRule"/>
</dbReference>
<dbReference type="GO" id="GO:0005743">
    <property type="term" value="C:mitochondrial inner membrane"/>
    <property type="evidence" value="ECO:0007669"/>
    <property type="project" value="UniProtKB-SubCell"/>
</dbReference>
<dbReference type="Proteomes" id="UP000274131">
    <property type="component" value="Unassembled WGS sequence"/>
</dbReference>
<keyword evidence="11" id="KW-0472">Membrane</keyword>
<keyword evidence="5 13" id="KW-0679">Respiratory chain</keyword>
<reference evidence="16" key="1">
    <citation type="submission" date="2017-02" db="UniProtKB">
        <authorList>
            <consortium name="WormBaseParasite"/>
        </authorList>
    </citation>
    <scope>IDENTIFICATION</scope>
</reference>
<dbReference type="WBParaSite" id="EVEC_0000394701-mRNA-1">
    <property type="protein sequence ID" value="EVEC_0000394701-mRNA-1"/>
    <property type="gene ID" value="EVEC_0000394701"/>
</dbReference>
<evidence type="ECO:0000313" key="16">
    <source>
        <dbReference type="WBParaSite" id="EVEC_0000394701-mRNA-1"/>
    </source>
</evidence>
<evidence type="ECO:0000256" key="6">
    <source>
        <dbReference type="ARBA" id="ARBA00022692"/>
    </source>
</evidence>
<dbReference type="Pfam" id="PF02939">
    <property type="entry name" value="UcrQ"/>
    <property type="match status" value="1"/>
</dbReference>
<evidence type="ECO:0000256" key="10">
    <source>
        <dbReference type="ARBA" id="ARBA00023128"/>
    </source>
</evidence>
<dbReference type="STRING" id="51028.A0A0N4V1V0"/>
<keyword evidence="6" id="KW-0812">Transmembrane</keyword>
<dbReference type="AlphaFoldDB" id="A0A0N4V1V0"/>
<comment type="similarity">
    <text evidence="2 13">Belongs to the UQCRQ/QCR8 family.</text>
</comment>
<evidence type="ECO:0000313" key="15">
    <source>
        <dbReference type="Proteomes" id="UP000274131"/>
    </source>
</evidence>
<proteinExistence type="inferred from homology"/>
<keyword evidence="15" id="KW-1185">Reference proteome</keyword>
<comment type="subunit">
    <text evidence="12 13">Component of the ubiquinol-cytochrome c oxidoreductase (cytochrome b-c1 complex, complex III, CIII), a multisubunit enzyme composed of 11 subunits. The complex is composed of 3 respiratory subunits cytochrome b, cytochrome c1 and Rieske protein UQCRFS1, 2 core protein subunits UQCRC1/QCR1 and UQCRC2/QCR2, and 6 low-molecular weight protein subunits UQCRH/QCR6, UQCRB/QCR7, UQCRQ/QCR8, UQCR10/QCR9, UQCR11/QCR10 and subunit 9, the cleavage product of Rieske protein UQCRFS1. The complex exists as an obligatory dimer and forms supercomplexes (SCs) in the inner mitochondrial membrane with NADH-ubiquinone oxidoreductase (complex I, CI) and cytochrome c oxidase (complex IV, CIV), resulting in different assemblies (supercomplex SCI(1)III(2)IV(1) and megacomplex MCI(2)III(2)IV(2)). Interacts with UQCC6.</text>
</comment>
<dbReference type="InterPro" id="IPR004205">
    <property type="entry name" value="Cyt_bc1_su8"/>
</dbReference>
<evidence type="ECO:0000256" key="2">
    <source>
        <dbReference type="ARBA" id="ARBA00007668"/>
    </source>
</evidence>
<accession>A0A0N4V1V0</accession>
<keyword evidence="8 13" id="KW-0249">Electron transport</keyword>
<dbReference type="PANTHER" id="PTHR12119:SF2">
    <property type="entry name" value="CYTOCHROME B-C1 COMPLEX SUBUNIT 8"/>
    <property type="match status" value="1"/>
</dbReference>
<dbReference type="OrthoDB" id="6683853at2759"/>
<evidence type="ECO:0000256" key="12">
    <source>
        <dbReference type="ARBA" id="ARBA00047105"/>
    </source>
</evidence>
<evidence type="ECO:0000256" key="7">
    <source>
        <dbReference type="ARBA" id="ARBA00022792"/>
    </source>
</evidence>
<dbReference type="SUPFAM" id="SSF81508">
    <property type="entry name" value="Ubiquinone-binding protein QP-C of cytochrome bc1 complex (Ubiquinol-cytochrome c reductase)"/>
    <property type="match status" value="1"/>
</dbReference>
<evidence type="ECO:0000256" key="11">
    <source>
        <dbReference type="ARBA" id="ARBA00023136"/>
    </source>
</evidence>
<evidence type="ECO:0000256" key="1">
    <source>
        <dbReference type="ARBA" id="ARBA00004434"/>
    </source>
</evidence>
<evidence type="ECO:0000256" key="5">
    <source>
        <dbReference type="ARBA" id="ARBA00022660"/>
    </source>
</evidence>
<evidence type="ECO:0000256" key="3">
    <source>
        <dbReference type="ARBA" id="ARBA00016324"/>
    </source>
</evidence>
<dbReference type="InterPro" id="IPR036642">
    <property type="entry name" value="Cyt_bc1_su8_sf"/>
</dbReference>
<gene>
    <name evidence="14" type="ORF">EVEC_LOCUS3655</name>
</gene>
<dbReference type="Gene3D" id="1.20.5.210">
    <property type="entry name" value="Cytochrome b-c1 complex subunit 8"/>
    <property type="match status" value="1"/>
</dbReference>
<dbReference type="EMBL" id="UXUI01007649">
    <property type="protein sequence ID" value="VDD88512.1"/>
    <property type="molecule type" value="Genomic_DNA"/>
</dbReference>
<comment type="subcellular location">
    <subcellularLocation>
        <location evidence="1 13">Mitochondrion inner membrane</location>
        <topology evidence="1 13">Single-pass membrane protein</topology>
    </subcellularLocation>
</comment>
<keyword evidence="4 13" id="KW-0813">Transport</keyword>
<evidence type="ECO:0000256" key="8">
    <source>
        <dbReference type="ARBA" id="ARBA00022982"/>
    </source>
</evidence>
<keyword evidence="9" id="KW-1133">Transmembrane helix</keyword>
<evidence type="ECO:0000256" key="13">
    <source>
        <dbReference type="RuleBase" id="RU368118"/>
    </source>
</evidence>
<keyword evidence="7 13" id="KW-0999">Mitochondrion inner membrane</keyword>